<dbReference type="Gene3D" id="1.10.10.10">
    <property type="entry name" value="Winged helix-like DNA-binding domain superfamily/Winged helix DNA-binding domain"/>
    <property type="match status" value="1"/>
</dbReference>
<dbReference type="InterPro" id="IPR036390">
    <property type="entry name" value="WH_DNA-bd_sf"/>
</dbReference>
<reference evidence="6 7" key="1">
    <citation type="submission" date="2022-06" db="EMBL/GenBank/DDBJ databases">
        <title>Roseomonas CN29.</title>
        <authorList>
            <person name="Cheng Y."/>
            <person name="He X."/>
        </authorList>
    </citation>
    <scope>NUCLEOTIDE SEQUENCE [LARGE SCALE GENOMIC DNA]</scope>
    <source>
        <strain evidence="6 7">CN29</strain>
    </source>
</reference>
<dbReference type="PROSITE" id="PS50931">
    <property type="entry name" value="HTH_LYSR"/>
    <property type="match status" value="1"/>
</dbReference>
<evidence type="ECO:0000256" key="4">
    <source>
        <dbReference type="ARBA" id="ARBA00023163"/>
    </source>
</evidence>
<dbReference type="PANTHER" id="PTHR30537:SF71">
    <property type="entry name" value="TRANSCRIPTIONAL REGULATORY PROTEIN"/>
    <property type="match status" value="1"/>
</dbReference>
<gene>
    <name evidence="6" type="ORF">NRP21_06235</name>
</gene>
<proteinExistence type="inferred from homology"/>
<dbReference type="Pfam" id="PF03466">
    <property type="entry name" value="LysR_substrate"/>
    <property type="match status" value="1"/>
</dbReference>
<dbReference type="EMBL" id="JANJOU010000003">
    <property type="protein sequence ID" value="MCR0981641.1"/>
    <property type="molecule type" value="Genomic_DNA"/>
</dbReference>
<accession>A0ABT1X0L2</accession>
<keyword evidence="2" id="KW-0805">Transcription regulation</keyword>
<dbReference type="InterPro" id="IPR058163">
    <property type="entry name" value="LysR-type_TF_proteobact-type"/>
</dbReference>
<dbReference type="InterPro" id="IPR036388">
    <property type="entry name" value="WH-like_DNA-bd_sf"/>
</dbReference>
<evidence type="ECO:0000256" key="2">
    <source>
        <dbReference type="ARBA" id="ARBA00023015"/>
    </source>
</evidence>
<keyword evidence="4" id="KW-0804">Transcription</keyword>
<evidence type="ECO:0000256" key="1">
    <source>
        <dbReference type="ARBA" id="ARBA00009437"/>
    </source>
</evidence>
<dbReference type="InterPro" id="IPR005119">
    <property type="entry name" value="LysR_subst-bd"/>
</dbReference>
<organism evidence="6 7">
    <name type="scientific">Roseomonas populi</name>
    <dbReference type="NCBI Taxonomy" id="3121582"/>
    <lineage>
        <taxon>Bacteria</taxon>
        <taxon>Pseudomonadati</taxon>
        <taxon>Pseudomonadota</taxon>
        <taxon>Alphaproteobacteria</taxon>
        <taxon>Acetobacterales</taxon>
        <taxon>Roseomonadaceae</taxon>
        <taxon>Roseomonas</taxon>
    </lineage>
</organism>
<dbReference type="Pfam" id="PF00126">
    <property type="entry name" value="HTH_1"/>
    <property type="match status" value="1"/>
</dbReference>
<dbReference type="SUPFAM" id="SSF53850">
    <property type="entry name" value="Periplasmic binding protein-like II"/>
    <property type="match status" value="1"/>
</dbReference>
<name>A0ABT1X0L2_9PROT</name>
<comment type="caution">
    <text evidence="6">The sequence shown here is derived from an EMBL/GenBank/DDBJ whole genome shotgun (WGS) entry which is preliminary data.</text>
</comment>
<evidence type="ECO:0000256" key="3">
    <source>
        <dbReference type="ARBA" id="ARBA00023125"/>
    </source>
</evidence>
<dbReference type="Proteomes" id="UP001524642">
    <property type="component" value="Unassembled WGS sequence"/>
</dbReference>
<evidence type="ECO:0000259" key="5">
    <source>
        <dbReference type="PROSITE" id="PS50931"/>
    </source>
</evidence>
<dbReference type="RefSeq" id="WP_257715309.1">
    <property type="nucleotide sequence ID" value="NZ_JANJOU010000003.1"/>
</dbReference>
<comment type="similarity">
    <text evidence="1">Belongs to the LysR transcriptional regulatory family.</text>
</comment>
<dbReference type="PRINTS" id="PR00039">
    <property type="entry name" value="HTHLYSR"/>
</dbReference>
<evidence type="ECO:0000313" key="7">
    <source>
        <dbReference type="Proteomes" id="UP001524642"/>
    </source>
</evidence>
<dbReference type="PANTHER" id="PTHR30537">
    <property type="entry name" value="HTH-TYPE TRANSCRIPTIONAL REGULATOR"/>
    <property type="match status" value="1"/>
</dbReference>
<dbReference type="Gene3D" id="3.40.190.290">
    <property type="match status" value="1"/>
</dbReference>
<dbReference type="SUPFAM" id="SSF46785">
    <property type="entry name" value="Winged helix' DNA-binding domain"/>
    <property type="match status" value="1"/>
</dbReference>
<protein>
    <submittedName>
        <fullName evidence="6">LysR family transcriptional regulator</fullName>
    </submittedName>
</protein>
<keyword evidence="7" id="KW-1185">Reference proteome</keyword>
<keyword evidence="3" id="KW-0238">DNA-binding</keyword>
<dbReference type="InterPro" id="IPR000847">
    <property type="entry name" value="LysR_HTH_N"/>
</dbReference>
<sequence>MPRSEVNRAAEMEVFARVVEEGGFSAAARALGLTPSAVSKLVARLETRLGARLVQRSTRQFALTPEGQAFHERAVRILAEMEEAERAAAAGETPVGLIRVNTSATVNTHLLAPVLPEFLAAHPGIRLDLVLTDRVIDLVEARVDVAIRAGPMPESRLRARKLGETRLVVVGSPAYLAARGIPRRAADLAAHELLGFGYARAVQDWPFMEDGRRVGVKVAGRLRASDGEGLRQLALHGAGLVRMAGFCVREDILAGRLVPVLEEASAGDLEAFHAVHAGGTGPMPARVRALLDFLAANVRIPDAPGLAV</sequence>
<feature type="domain" description="HTH lysR-type" evidence="5">
    <location>
        <begin position="12"/>
        <end position="64"/>
    </location>
</feature>
<evidence type="ECO:0000313" key="6">
    <source>
        <dbReference type="EMBL" id="MCR0981641.1"/>
    </source>
</evidence>